<evidence type="ECO:0008006" key="13">
    <source>
        <dbReference type="Google" id="ProtNLM"/>
    </source>
</evidence>
<dbReference type="EMBL" id="CAUOFW020002218">
    <property type="protein sequence ID" value="CAK9152141.1"/>
    <property type="molecule type" value="Genomic_DNA"/>
</dbReference>
<evidence type="ECO:0000256" key="1">
    <source>
        <dbReference type="ARBA" id="ARBA00004370"/>
    </source>
</evidence>
<dbReference type="PANTHER" id="PTHR24282">
    <property type="entry name" value="CYTOCHROME P450 FAMILY MEMBER"/>
    <property type="match status" value="1"/>
</dbReference>
<evidence type="ECO:0000313" key="12">
    <source>
        <dbReference type="Proteomes" id="UP001642360"/>
    </source>
</evidence>
<protein>
    <recommendedName>
        <fullName evidence="13">Cytochrome P450</fullName>
    </recommendedName>
</protein>
<evidence type="ECO:0000256" key="6">
    <source>
        <dbReference type="ARBA" id="ARBA00022989"/>
    </source>
</evidence>
<evidence type="ECO:0000256" key="9">
    <source>
        <dbReference type="ARBA" id="ARBA00023033"/>
    </source>
</evidence>
<sequence>MSNVRVVASLPFLASSINGINSINNPFDSGPVFMFSMGNLQIVYMNDPEVVKEISTCTSPDFGKPSYQRNVMGTLLGEGILDSNGAIWAYQRKIIAPQLFMDKVKVPLYFYMKIY</sequence>
<dbReference type="Pfam" id="PF00067">
    <property type="entry name" value="p450"/>
    <property type="match status" value="1"/>
</dbReference>
<evidence type="ECO:0000256" key="7">
    <source>
        <dbReference type="ARBA" id="ARBA00023002"/>
    </source>
</evidence>
<evidence type="ECO:0000256" key="2">
    <source>
        <dbReference type="ARBA" id="ARBA00010617"/>
    </source>
</evidence>
<keyword evidence="5" id="KW-0479">Metal-binding</keyword>
<dbReference type="InterPro" id="IPR036396">
    <property type="entry name" value="Cyt_P450_sf"/>
</dbReference>
<evidence type="ECO:0000256" key="4">
    <source>
        <dbReference type="ARBA" id="ARBA00022692"/>
    </source>
</evidence>
<dbReference type="InterPro" id="IPR001128">
    <property type="entry name" value="Cyt_P450"/>
</dbReference>
<keyword evidence="9" id="KW-0503">Monooxygenase</keyword>
<evidence type="ECO:0000256" key="10">
    <source>
        <dbReference type="ARBA" id="ARBA00023136"/>
    </source>
</evidence>
<keyword evidence="10" id="KW-0472">Membrane</keyword>
<dbReference type="Proteomes" id="UP001642360">
    <property type="component" value="Unassembled WGS sequence"/>
</dbReference>
<comment type="subcellular location">
    <subcellularLocation>
        <location evidence="1">Membrane</location>
    </subcellularLocation>
</comment>
<dbReference type="GO" id="GO:0004497">
    <property type="term" value="F:monooxygenase activity"/>
    <property type="evidence" value="ECO:0007669"/>
    <property type="project" value="UniProtKB-KW"/>
</dbReference>
<organism evidence="11 12">
    <name type="scientific">Ilex paraguariensis</name>
    <name type="common">yerba mate</name>
    <dbReference type="NCBI Taxonomy" id="185542"/>
    <lineage>
        <taxon>Eukaryota</taxon>
        <taxon>Viridiplantae</taxon>
        <taxon>Streptophyta</taxon>
        <taxon>Embryophyta</taxon>
        <taxon>Tracheophyta</taxon>
        <taxon>Spermatophyta</taxon>
        <taxon>Magnoliopsida</taxon>
        <taxon>eudicotyledons</taxon>
        <taxon>Gunneridae</taxon>
        <taxon>Pentapetalae</taxon>
        <taxon>asterids</taxon>
        <taxon>campanulids</taxon>
        <taxon>Aquifoliales</taxon>
        <taxon>Aquifoliaceae</taxon>
        <taxon>Ilex</taxon>
    </lineage>
</organism>
<dbReference type="GO" id="GO:0046872">
    <property type="term" value="F:metal ion binding"/>
    <property type="evidence" value="ECO:0007669"/>
    <property type="project" value="UniProtKB-KW"/>
</dbReference>
<dbReference type="InterPro" id="IPR050665">
    <property type="entry name" value="Cytochrome_P450_Monooxygen"/>
</dbReference>
<keyword evidence="8" id="KW-0408">Iron</keyword>
<comment type="caution">
    <text evidence="11">The sequence shown here is derived from an EMBL/GenBank/DDBJ whole genome shotgun (WGS) entry which is preliminary data.</text>
</comment>
<keyword evidence="3" id="KW-0349">Heme</keyword>
<keyword evidence="4" id="KW-0812">Transmembrane</keyword>
<reference evidence="11 12" key="1">
    <citation type="submission" date="2024-02" db="EMBL/GenBank/DDBJ databases">
        <authorList>
            <person name="Vignale AGUSTIN F."/>
            <person name="Sosa J E."/>
            <person name="Modenutti C."/>
        </authorList>
    </citation>
    <scope>NUCLEOTIDE SEQUENCE [LARGE SCALE GENOMIC DNA]</scope>
</reference>
<comment type="similarity">
    <text evidence="2">Belongs to the cytochrome P450 family.</text>
</comment>
<dbReference type="SUPFAM" id="SSF48264">
    <property type="entry name" value="Cytochrome P450"/>
    <property type="match status" value="1"/>
</dbReference>
<keyword evidence="7" id="KW-0560">Oxidoreductase</keyword>
<evidence type="ECO:0000256" key="8">
    <source>
        <dbReference type="ARBA" id="ARBA00023004"/>
    </source>
</evidence>
<dbReference type="PANTHER" id="PTHR24282:SF196">
    <property type="entry name" value="CYTOCHROME P450 714C2"/>
    <property type="match status" value="1"/>
</dbReference>
<keyword evidence="6" id="KW-1133">Transmembrane helix</keyword>
<dbReference type="GO" id="GO:0016020">
    <property type="term" value="C:membrane"/>
    <property type="evidence" value="ECO:0007669"/>
    <property type="project" value="UniProtKB-SubCell"/>
</dbReference>
<evidence type="ECO:0000313" key="11">
    <source>
        <dbReference type="EMBL" id="CAK9152141.1"/>
    </source>
</evidence>
<proteinExistence type="inferred from homology"/>
<name>A0ABC8S7H9_9AQUA</name>
<gene>
    <name evidence="11" type="ORF">ILEXP_LOCUS20339</name>
</gene>
<evidence type="ECO:0000256" key="5">
    <source>
        <dbReference type="ARBA" id="ARBA00022723"/>
    </source>
</evidence>
<evidence type="ECO:0000256" key="3">
    <source>
        <dbReference type="ARBA" id="ARBA00022617"/>
    </source>
</evidence>
<dbReference type="Gene3D" id="1.10.630.10">
    <property type="entry name" value="Cytochrome P450"/>
    <property type="match status" value="1"/>
</dbReference>
<accession>A0ABC8S7H9</accession>
<dbReference type="AlphaFoldDB" id="A0ABC8S7H9"/>
<keyword evidence="12" id="KW-1185">Reference proteome</keyword>